<keyword evidence="5" id="KW-0862">Zinc</keyword>
<dbReference type="InterPro" id="IPR036866">
    <property type="entry name" value="RibonucZ/Hydroxyglut_hydro"/>
</dbReference>
<dbReference type="Gene3D" id="3.60.15.10">
    <property type="entry name" value="Ribonuclease Z/Hydroxyacylglutathione hydrolase-like"/>
    <property type="match status" value="1"/>
</dbReference>
<comment type="cofactor">
    <cofactor evidence="1">
        <name>Zn(2+)</name>
        <dbReference type="ChEBI" id="CHEBI:29105"/>
    </cofactor>
</comment>
<evidence type="ECO:0000259" key="6">
    <source>
        <dbReference type="SMART" id="SM00849"/>
    </source>
</evidence>
<evidence type="ECO:0000256" key="2">
    <source>
        <dbReference type="ARBA" id="ARBA00006759"/>
    </source>
</evidence>
<evidence type="ECO:0000256" key="3">
    <source>
        <dbReference type="ARBA" id="ARBA00022723"/>
    </source>
</evidence>
<evidence type="ECO:0000313" key="7">
    <source>
        <dbReference type="EMBL" id="KAK3108599.1"/>
    </source>
</evidence>
<dbReference type="Pfam" id="PF16123">
    <property type="entry name" value="HAGH_C"/>
    <property type="match status" value="1"/>
</dbReference>
<name>A0AA88YV95_PINIB</name>
<dbReference type="PANTHER" id="PTHR11935">
    <property type="entry name" value="BETA LACTAMASE DOMAIN"/>
    <property type="match status" value="1"/>
</dbReference>
<dbReference type="SUPFAM" id="SSF56281">
    <property type="entry name" value="Metallo-hydrolase/oxidoreductase"/>
    <property type="match status" value="1"/>
</dbReference>
<dbReference type="SMART" id="SM00849">
    <property type="entry name" value="Lactamase_B"/>
    <property type="match status" value="1"/>
</dbReference>
<protein>
    <recommendedName>
        <fullName evidence="6">Metallo-beta-lactamase domain-containing protein</fullName>
    </recommendedName>
</protein>
<dbReference type="GO" id="GO:0046872">
    <property type="term" value="F:metal ion binding"/>
    <property type="evidence" value="ECO:0007669"/>
    <property type="project" value="UniProtKB-KW"/>
</dbReference>
<dbReference type="EMBL" id="VSWD01000001">
    <property type="protein sequence ID" value="KAK3108599.1"/>
    <property type="molecule type" value="Genomic_DNA"/>
</dbReference>
<dbReference type="GO" id="GO:0004416">
    <property type="term" value="F:hydroxyacylglutathione hydrolase activity"/>
    <property type="evidence" value="ECO:0007669"/>
    <property type="project" value="InterPro"/>
</dbReference>
<dbReference type="AlphaFoldDB" id="A0AA88YV95"/>
<dbReference type="InterPro" id="IPR035680">
    <property type="entry name" value="Clx_II_MBL"/>
</dbReference>
<dbReference type="Pfam" id="PF00753">
    <property type="entry name" value="Lactamase_B"/>
    <property type="match status" value="1"/>
</dbReference>
<evidence type="ECO:0000313" key="8">
    <source>
        <dbReference type="Proteomes" id="UP001186944"/>
    </source>
</evidence>
<organism evidence="7 8">
    <name type="scientific">Pinctada imbricata</name>
    <name type="common">Atlantic pearl-oyster</name>
    <name type="synonym">Pinctada martensii</name>
    <dbReference type="NCBI Taxonomy" id="66713"/>
    <lineage>
        <taxon>Eukaryota</taxon>
        <taxon>Metazoa</taxon>
        <taxon>Spiralia</taxon>
        <taxon>Lophotrochozoa</taxon>
        <taxon>Mollusca</taxon>
        <taxon>Bivalvia</taxon>
        <taxon>Autobranchia</taxon>
        <taxon>Pteriomorphia</taxon>
        <taxon>Pterioida</taxon>
        <taxon>Pterioidea</taxon>
        <taxon>Pteriidae</taxon>
        <taxon>Pinctada</taxon>
    </lineage>
</organism>
<evidence type="ECO:0000256" key="4">
    <source>
        <dbReference type="ARBA" id="ARBA00022801"/>
    </source>
</evidence>
<dbReference type="CDD" id="cd07723">
    <property type="entry name" value="hydroxyacylglutathione_hydrolase_MBL-fold"/>
    <property type="match status" value="1"/>
</dbReference>
<comment type="caution">
    <text evidence="7">The sequence shown here is derived from an EMBL/GenBank/DDBJ whole genome shotgun (WGS) entry which is preliminary data.</text>
</comment>
<evidence type="ECO:0000256" key="5">
    <source>
        <dbReference type="ARBA" id="ARBA00022833"/>
    </source>
</evidence>
<keyword evidence="4" id="KW-0378">Hydrolase</keyword>
<reference evidence="7" key="1">
    <citation type="submission" date="2019-08" db="EMBL/GenBank/DDBJ databases">
        <title>The improved chromosome-level genome for the pearl oyster Pinctada fucata martensii using PacBio sequencing and Hi-C.</title>
        <authorList>
            <person name="Zheng Z."/>
        </authorList>
    </citation>
    <scope>NUCLEOTIDE SEQUENCE</scope>
    <source>
        <strain evidence="7">ZZ-2019</strain>
        <tissue evidence="7">Adductor muscle</tissue>
    </source>
</reference>
<accession>A0AA88YV95</accession>
<keyword evidence="3" id="KW-0479">Metal-binding</keyword>
<dbReference type="InterPro" id="IPR017782">
    <property type="entry name" value="Hydroxyacylglutathione_Hdrlase"/>
</dbReference>
<dbReference type="InterPro" id="IPR001279">
    <property type="entry name" value="Metallo-B-lactamas"/>
</dbReference>
<sequence>MHSFDIFKYELAIKEENHGERSEPKIFYRKKKLWYFFYANTGIGKIYHRRDIAKAREKYPDGTAHSVIQPKNYNDLCITPLPILLDNYSYLITDKKNACSVVVDPGDPEPVLKYLKENDIVPEAALITHKHWDHSGGNAEMKKAFSNIRIYGGVHDNVNNVTHTVDEDNELTFGNMRFTVKFTPGHTVGHVVYLLDGAPFGAPDHLFSGDHLFLSGCGRMFEESAAKMLQSLDKLSQFKADTLVWPGHEYALDNLDFSCHLDPDNVSAQDKLAWSKEQREKSLCTCPTTLEEELSFNPFLRTKEESVLRAVGMVTDSNFQTPSNDVRARALAEIRARKDSYKYKL</sequence>
<comment type="similarity">
    <text evidence="2">Belongs to the metallo-beta-lactamase superfamily. Glyoxalase II family.</text>
</comment>
<dbReference type="PANTHER" id="PTHR11935:SF116">
    <property type="entry name" value="HYDROLASE PNKD-RELATED"/>
    <property type="match status" value="1"/>
</dbReference>
<evidence type="ECO:0000256" key="1">
    <source>
        <dbReference type="ARBA" id="ARBA00001947"/>
    </source>
</evidence>
<dbReference type="GO" id="GO:0019243">
    <property type="term" value="P:methylglyoxal catabolic process to D-lactate via S-lactoyl-glutathione"/>
    <property type="evidence" value="ECO:0007669"/>
    <property type="project" value="InterPro"/>
</dbReference>
<proteinExistence type="inferred from homology"/>
<dbReference type="Proteomes" id="UP001186944">
    <property type="component" value="Unassembled WGS sequence"/>
</dbReference>
<gene>
    <name evidence="7" type="ORF">FSP39_011695</name>
</gene>
<dbReference type="NCBIfam" id="TIGR03413">
    <property type="entry name" value="GSH_gloB"/>
    <property type="match status" value="1"/>
</dbReference>
<feature type="domain" description="Metallo-beta-lactamase" evidence="6">
    <location>
        <begin position="86"/>
        <end position="248"/>
    </location>
</feature>
<dbReference type="HAMAP" id="MF_01374">
    <property type="entry name" value="Glyoxalase_2"/>
    <property type="match status" value="1"/>
</dbReference>
<dbReference type="InterPro" id="IPR032282">
    <property type="entry name" value="HAGH_C"/>
</dbReference>
<keyword evidence="8" id="KW-1185">Reference proteome</keyword>
<dbReference type="GO" id="GO:0005739">
    <property type="term" value="C:mitochondrion"/>
    <property type="evidence" value="ECO:0007669"/>
    <property type="project" value="TreeGrafter"/>
</dbReference>